<keyword evidence="2" id="KW-1185">Reference proteome</keyword>
<comment type="caution">
    <text evidence="1">The sequence shown here is derived from an EMBL/GenBank/DDBJ whole genome shotgun (WGS) entry which is preliminary data.</text>
</comment>
<protein>
    <submittedName>
        <fullName evidence="1">Uncharacterized protein</fullName>
    </submittedName>
</protein>
<gene>
    <name evidence="1" type="ORF">GCM10023335_90340</name>
</gene>
<accession>A0ABP9JPC3</accession>
<organism evidence="1 2">
    <name type="scientific">Streptomyces siamensis</name>
    <dbReference type="NCBI Taxonomy" id="1274986"/>
    <lineage>
        <taxon>Bacteria</taxon>
        <taxon>Bacillati</taxon>
        <taxon>Actinomycetota</taxon>
        <taxon>Actinomycetes</taxon>
        <taxon>Kitasatosporales</taxon>
        <taxon>Streptomycetaceae</taxon>
        <taxon>Streptomyces</taxon>
    </lineage>
</organism>
<dbReference type="EMBL" id="BAABKB010000075">
    <property type="protein sequence ID" value="GAA5040146.1"/>
    <property type="molecule type" value="Genomic_DNA"/>
</dbReference>
<sequence>MRPADFMLACGDGNSRLTSLRWTQWDANSATALGVNMVNDCKPYCAAGKFHAYEVIVRLENPQSWTKQPEMQHYTKMSLHYPQSRPDGYTQVMTYPLWN</sequence>
<evidence type="ECO:0000313" key="1">
    <source>
        <dbReference type="EMBL" id="GAA5040146.1"/>
    </source>
</evidence>
<evidence type="ECO:0000313" key="2">
    <source>
        <dbReference type="Proteomes" id="UP001501759"/>
    </source>
</evidence>
<dbReference type="Proteomes" id="UP001501759">
    <property type="component" value="Unassembled WGS sequence"/>
</dbReference>
<proteinExistence type="predicted"/>
<name>A0ABP9JPC3_9ACTN</name>
<reference evidence="2" key="1">
    <citation type="journal article" date="2019" name="Int. J. Syst. Evol. Microbiol.">
        <title>The Global Catalogue of Microorganisms (GCM) 10K type strain sequencing project: providing services to taxonomists for standard genome sequencing and annotation.</title>
        <authorList>
            <consortium name="The Broad Institute Genomics Platform"/>
            <consortium name="The Broad Institute Genome Sequencing Center for Infectious Disease"/>
            <person name="Wu L."/>
            <person name="Ma J."/>
        </authorList>
    </citation>
    <scope>NUCLEOTIDE SEQUENCE [LARGE SCALE GENOMIC DNA]</scope>
    <source>
        <strain evidence="2">JCM 18409</strain>
    </source>
</reference>